<evidence type="ECO:0000256" key="1">
    <source>
        <dbReference type="PROSITE-ProRule" id="PRU00278"/>
    </source>
</evidence>
<keyword evidence="1" id="KW-0697">Rotamase</keyword>
<keyword evidence="1 3" id="KW-0413">Isomerase</keyword>
<protein>
    <submittedName>
        <fullName evidence="3">Peptidylprolyl isomerase</fullName>
        <ecNumber evidence="3">5.2.1.8</ecNumber>
    </submittedName>
</protein>
<reference evidence="3 4" key="1">
    <citation type="submission" date="2024-11" db="EMBL/GenBank/DDBJ databases">
        <authorList>
            <person name="Heng Y.C."/>
            <person name="Lim A.C.H."/>
            <person name="Lee J.K.Y."/>
            <person name="Kittelmann S."/>
        </authorList>
    </citation>
    <scope>NUCLEOTIDE SEQUENCE [LARGE SCALE GENOMIC DNA]</scope>
    <source>
        <strain evidence="3 4">WILCCON 0114</strain>
    </source>
</reference>
<dbReference type="InterPro" id="IPR050245">
    <property type="entry name" value="PrsA_foldase"/>
</dbReference>
<dbReference type="GO" id="GO:0003755">
    <property type="term" value="F:peptidyl-prolyl cis-trans isomerase activity"/>
    <property type="evidence" value="ECO:0007669"/>
    <property type="project" value="UniProtKB-EC"/>
</dbReference>
<dbReference type="PROSITE" id="PS50198">
    <property type="entry name" value="PPIC_PPIASE_2"/>
    <property type="match status" value="1"/>
</dbReference>
<dbReference type="PROSITE" id="PS01096">
    <property type="entry name" value="PPIC_PPIASE_1"/>
    <property type="match status" value="1"/>
</dbReference>
<dbReference type="InterPro" id="IPR046357">
    <property type="entry name" value="PPIase_dom_sf"/>
</dbReference>
<dbReference type="Pfam" id="PF00639">
    <property type="entry name" value="Rotamase"/>
    <property type="match status" value="1"/>
</dbReference>
<dbReference type="Gene3D" id="3.10.50.40">
    <property type="match status" value="1"/>
</dbReference>
<dbReference type="InterPro" id="IPR023058">
    <property type="entry name" value="PPIase_PpiC_CS"/>
</dbReference>
<name>A0ABW8TLA7_9CLOT</name>
<dbReference type="RefSeq" id="WP_406789925.1">
    <property type="nucleotide sequence ID" value="NZ_JBJIAA010000030.1"/>
</dbReference>
<accession>A0ABW8TLA7</accession>
<dbReference type="SUPFAM" id="SSF54534">
    <property type="entry name" value="FKBP-like"/>
    <property type="match status" value="1"/>
</dbReference>
<feature type="domain" description="PpiC" evidence="2">
    <location>
        <begin position="113"/>
        <end position="202"/>
    </location>
</feature>
<evidence type="ECO:0000259" key="2">
    <source>
        <dbReference type="PROSITE" id="PS50198"/>
    </source>
</evidence>
<dbReference type="EC" id="5.2.1.8" evidence="3"/>
<gene>
    <name evidence="3" type="ORF">ACJDT4_22875</name>
</gene>
<dbReference type="PANTHER" id="PTHR47245:SF2">
    <property type="entry name" value="PEPTIDYL-PROLYL CIS-TRANS ISOMERASE HP_0175-RELATED"/>
    <property type="match status" value="1"/>
</dbReference>
<evidence type="ECO:0000313" key="3">
    <source>
        <dbReference type="EMBL" id="MFL0253255.1"/>
    </source>
</evidence>
<dbReference type="PANTHER" id="PTHR47245">
    <property type="entry name" value="PEPTIDYLPROLYL ISOMERASE"/>
    <property type="match status" value="1"/>
</dbReference>
<dbReference type="InterPro" id="IPR000297">
    <property type="entry name" value="PPIase_PpiC"/>
</dbReference>
<dbReference type="Proteomes" id="UP001623592">
    <property type="component" value="Unassembled WGS sequence"/>
</dbReference>
<keyword evidence="4" id="KW-1185">Reference proteome</keyword>
<sequence length="247" mass="28436">MEEKVLAVVNGREITEKELNEIAERFPQDRKQYFQGEDGKKRLLEEIISFELIYIDAKESGLTNDEFYKKQMAEAEKQILTQMAVNKVMSEVAVAESEVERYYEANKAAFQDSEKISAKHILVNSEEEALKIKKEIEEGKTFEDAAKEYSSCPSKERGGDLGAFSKGQMVPEFEEAAFSQEIGEVGAPVKTQFGYHLIKVENKIPAAPMDFESVKEGIRKRLIQERQSMKYTWYIDQLKNKYKVEMK</sequence>
<dbReference type="EMBL" id="JBJIAA010000030">
    <property type="protein sequence ID" value="MFL0253255.1"/>
    <property type="molecule type" value="Genomic_DNA"/>
</dbReference>
<dbReference type="Gene3D" id="1.10.8.1040">
    <property type="match status" value="1"/>
</dbReference>
<evidence type="ECO:0000313" key="4">
    <source>
        <dbReference type="Proteomes" id="UP001623592"/>
    </source>
</evidence>
<comment type="caution">
    <text evidence="3">The sequence shown here is derived from an EMBL/GenBank/DDBJ whole genome shotgun (WGS) entry which is preliminary data.</text>
</comment>
<organism evidence="3 4">
    <name type="scientific">Clostridium neuense</name>
    <dbReference type="NCBI Taxonomy" id="1728934"/>
    <lineage>
        <taxon>Bacteria</taxon>
        <taxon>Bacillati</taxon>
        <taxon>Bacillota</taxon>
        <taxon>Clostridia</taxon>
        <taxon>Eubacteriales</taxon>
        <taxon>Clostridiaceae</taxon>
        <taxon>Clostridium</taxon>
    </lineage>
</organism>
<proteinExistence type="predicted"/>